<proteinExistence type="predicted"/>
<evidence type="ECO:0000313" key="1">
    <source>
        <dbReference type="EMBL" id="ABQ71351.1"/>
    </source>
</evidence>
<protein>
    <submittedName>
        <fullName evidence="1">Uncharacterized protein</fullName>
    </submittedName>
</protein>
<organism evidence="1 2">
    <name type="scientific">Rhizorhabdus wittichii (strain DSM 6014 / CCUG 31198 / JCM 15750 / NBRC 105917 / EY 4224 / RW1)</name>
    <name type="common">Sphingomonas wittichii</name>
    <dbReference type="NCBI Taxonomy" id="392499"/>
    <lineage>
        <taxon>Bacteria</taxon>
        <taxon>Pseudomonadati</taxon>
        <taxon>Pseudomonadota</taxon>
        <taxon>Alphaproteobacteria</taxon>
        <taxon>Sphingomonadales</taxon>
        <taxon>Sphingomonadaceae</taxon>
        <taxon>Rhizorhabdus</taxon>
    </lineage>
</organism>
<dbReference type="AlphaFoldDB" id="A0A9J9HGC6"/>
<gene>
    <name evidence="1" type="ordered locus">Swit_5242</name>
</gene>
<keyword evidence="1" id="KW-0614">Plasmid</keyword>
<sequence length="171" mass="18206">MFSIFDIGAAPANEDCAQIGHTPDFDACNRLEVESYRAAIQARFGPPPEGCALVAIGNAHDFGRYRTLGLKVWRFAQDRAQVAAYVEAAENGLSTWIEAGFTAPIRYAPGGDVLERRSGIDEIVIGALMTTRPDSGGHFPIPDFALLHANIAAAYPACAAQARARLAALCG</sequence>
<dbReference type="EMBL" id="CP000700">
    <property type="protein sequence ID" value="ABQ71351.1"/>
    <property type="molecule type" value="Genomic_DNA"/>
</dbReference>
<name>A0A9J9HGC6_RHIWR</name>
<dbReference type="KEGG" id="swi:Swit_5242"/>
<reference evidence="1 2" key="1">
    <citation type="journal article" date="2010" name="J. Bacteriol.">
        <title>Genome sequence of the dioxin-mineralizing bacterium Sphingomonas wittichii RW1.</title>
        <authorList>
            <person name="Miller T.R."/>
            <person name="Delcher A.L."/>
            <person name="Salzberg S.L."/>
            <person name="Saunders E."/>
            <person name="Detter J.C."/>
            <person name="Halden R.U."/>
        </authorList>
    </citation>
    <scope>NUCLEOTIDE SEQUENCE [LARGE SCALE GENOMIC DNA]</scope>
    <source>
        <strain evidence="2">DSM 6014 / CCUG 31198 / JCM 15750 / NBRC 105917 / EY 4224 / RW1</strain>
    </source>
</reference>
<evidence type="ECO:0000313" key="2">
    <source>
        <dbReference type="Proteomes" id="UP000001989"/>
    </source>
</evidence>
<dbReference type="OrthoDB" id="7390317at2"/>
<keyword evidence="2" id="KW-1185">Reference proteome</keyword>
<accession>A0A9J9HGC6</accession>
<dbReference type="Proteomes" id="UP000001989">
    <property type="component" value="Plasmid pSWIT01"/>
</dbReference>
<geneLocation type="plasmid" evidence="1 2">
    <name>pSWIT01</name>
</geneLocation>